<dbReference type="InterPro" id="IPR051858">
    <property type="entry name" value="WD_repeat_GAD-1"/>
</dbReference>
<feature type="region of interest" description="Disordered" evidence="3">
    <location>
        <begin position="49"/>
        <end position="93"/>
    </location>
</feature>
<evidence type="ECO:0000256" key="3">
    <source>
        <dbReference type="SAM" id="MobiDB-lite"/>
    </source>
</evidence>
<reference evidence="4" key="1">
    <citation type="submission" date="2021-06" db="EMBL/GenBank/DDBJ databases">
        <authorList>
            <person name="Kallberg Y."/>
            <person name="Tangrot J."/>
            <person name="Rosling A."/>
        </authorList>
    </citation>
    <scope>NUCLEOTIDE SEQUENCE</scope>
    <source>
        <strain evidence="4">AZ414A</strain>
    </source>
</reference>
<organism evidence="4 5">
    <name type="scientific">Diversispora eburnea</name>
    <dbReference type="NCBI Taxonomy" id="1213867"/>
    <lineage>
        <taxon>Eukaryota</taxon>
        <taxon>Fungi</taxon>
        <taxon>Fungi incertae sedis</taxon>
        <taxon>Mucoromycota</taxon>
        <taxon>Glomeromycotina</taxon>
        <taxon>Glomeromycetes</taxon>
        <taxon>Diversisporales</taxon>
        <taxon>Diversisporaceae</taxon>
        <taxon>Diversispora</taxon>
    </lineage>
</organism>
<comment type="caution">
    <text evidence="4">The sequence shown here is derived from an EMBL/GenBank/DDBJ whole genome shotgun (WGS) entry which is preliminary data.</text>
</comment>
<dbReference type="OrthoDB" id="10264376at2759"/>
<dbReference type="GO" id="GO:0005634">
    <property type="term" value="C:nucleus"/>
    <property type="evidence" value="ECO:0007669"/>
    <property type="project" value="TreeGrafter"/>
</dbReference>
<accession>A0A9N9DEV6</accession>
<dbReference type="PANTHER" id="PTHR16017:SF0">
    <property type="entry name" value="WD REPEAT-CONTAINING PROTEIN 70"/>
    <property type="match status" value="1"/>
</dbReference>
<feature type="compositionally biased region" description="Basic and acidic residues" evidence="3">
    <location>
        <begin position="68"/>
        <end position="79"/>
    </location>
</feature>
<keyword evidence="5" id="KW-1185">Reference proteome</keyword>
<dbReference type="PANTHER" id="PTHR16017">
    <property type="entry name" value="GASTRULATION DEFECTIVE PROTEIN 1-RELATED"/>
    <property type="match status" value="1"/>
</dbReference>
<evidence type="ECO:0000313" key="5">
    <source>
        <dbReference type="Proteomes" id="UP000789706"/>
    </source>
</evidence>
<dbReference type="AlphaFoldDB" id="A0A9N9DEV6"/>
<dbReference type="GO" id="GO:0035861">
    <property type="term" value="C:site of double-strand break"/>
    <property type="evidence" value="ECO:0007669"/>
    <property type="project" value="TreeGrafter"/>
</dbReference>
<proteinExistence type="predicted"/>
<keyword evidence="2" id="KW-0677">Repeat</keyword>
<sequence>MTGSADGSVHVFYDPNISVRGAKLCVVKEPKKRAVDDYEINRPIIAPHSLSLFRNDRPKSTKRQREKLRKDPIASHRPDLPVSGPGKGGKIGSSLTQHIMSELIKDTTRDVDPREALLKYAKVSEDDPQWIGE</sequence>
<dbReference type="EMBL" id="CAJVPK010004527">
    <property type="protein sequence ID" value="CAG8637338.1"/>
    <property type="molecule type" value="Genomic_DNA"/>
</dbReference>
<dbReference type="Proteomes" id="UP000789706">
    <property type="component" value="Unassembled WGS sequence"/>
</dbReference>
<protein>
    <submittedName>
        <fullName evidence="4">11838_t:CDS:1</fullName>
    </submittedName>
</protein>
<name>A0A9N9DEV6_9GLOM</name>
<evidence type="ECO:0000313" key="4">
    <source>
        <dbReference type="EMBL" id="CAG8637338.1"/>
    </source>
</evidence>
<evidence type="ECO:0000256" key="2">
    <source>
        <dbReference type="ARBA" id="ARBA00022737"/>
    </source>
</evidence>
<evidence type="ECO:0000256" key="1">
    <source>
        <dbReference type="ARBA" id="ARBA00022574"/>
    </source>
</evidence>
<gene>
    <name evidence="4" type="ORF">DEBURN_LOCUS11023</name>
</gene>
<keyword evidence="1" id="KW-0853">WD repeat</keyword>
<feature type="non-terminal residue" evidence="4">
    <location>
        <position position="1"/>
    </location>
</feature>